<dbReference type="AlphaFoldDB" id="A0A0R1HZL5"/>
<gene>
    <name evidence="2" type="ORF">FC96_GL001509</name>
</gene>
<keyword evidence="1" id="KW-0472">Membrane</keyword>
<organism evidence="2 3">
    <name type="scientific">Secundilactobacillus kimchicus JCM 15530</name>
    <dbReference type="NCBI Taxonomy" id="1302272"/>
    <lineage>
        <taxon>Bacteria</taxon>
        <taxon>Bacillati</taxon>
        <taxon>Bacillota</taxon>
        <taxon>Bacilli</taxon>
        <taxon>Lactobacillales</taxon>
        <taxon>Lactobacillaceae</taxon>
        <taxon>Secundilactobacillus</taxon>
    </lineage>
</organism>
<accession>A0A0R1HZL5</accession>
<protein>
    <submittedName>
        <fullName evidence="2">Uncharacterized protein</fullName>
    </submittedName>
</protein>
<evidence type="ECO:0000313" key="3">
    <source>
        <dbReference type="Proteomes" id="UP000050911"/>
    </source>
</evidence>
<feature type="transmembrane region" description="Helical" evidence="1">
    <location>
        <begin position="62"/>
        <end position="80"/>
    </location>
</feature>
<evidence type="ECO:0000256" key="1">
    <source>
        <dbReference type="SAM" id="Phobius"/>
    </source>
</evidence>
<dbReference type="EMBL" id="AZCX01000003">
    <property type="protein sequence ID" value="KRK48407.1"/>
    <property type="molecule type" value="Genomic_DNA"/>
</dbReference>
<reference evidence="2 3" key="1">
    <citation type="journal article" date="2015" name="Genome Announc.">
        <title>Expanding the biotechnology potential of lactobacilli through comparative genomics of 213 strains and associated genera.</title>
        <authorList>
            <person name="Sun Z."/>
            <person name="Harris H.M."/>
            <person name="McCann A."/>
            <person name="Guo C."/>
            <person name="Argimon S."/>
            <person name="Zhang W."/>
            <person name="Yang X."/>
            <person name="Jeffery I.B."/>
            <person name="Cooney J.C."/>
            <person name="Kagawa T.F."/>
            <person name="Liu W."/>
            <person name="Song Y."/>
            <person name="Salvetti E."/>
            <person name="Wrobel A."/>
            <person name="Rasinkangas P."/>
            <person name="Parkhill J."/>
            <person name="Rea M.C."/>
            <person name="O'Sullivan O."/>
            <person name="Ritari J."/>
            <person name="Douillard F.P."/>
            <person name="Paul Ross R."/>
            <person name="Yang R."/>
            <person name="Briner A.E."/>
            <person name="Felis G.E."/>
            <person name="de Vos W.M."/>
            <person name="Barrangou R."/>
            <person name="Klaenhammer T.R."/>
            <person name="Caufield P.W."/>
            <person name="Cui Y."/>
            <person name="Zhang H."/>
            <person name="O'Toole P.W."/>
        </authorList>
    </citation>
    <scope>NUCLEOTIDE SEQUENCE [LARGE SCALE GENOMIC DNA]</scope>
    <source>
        <strain evidence="2 3">JCM 15530</strain>
    </source>
</reference>
<name>A0A0R1HZL5_9LACO</name>
<dbReference type="RefSeq" id="WP_056942253.1">
    <property type="nucleotide sequence ID" value="NZ_AZCX01000003.1"/>
</dbReference>
<dbReference type="PATRIC" id="fig|1302272.5.peg.1526"/>
<keyword evidence="1" id="KW-1133">Transmembrane helix</keyword>
<proteinExistence type="predicted"/>
<feature type="transmembrane region" description="Helical" evidence="1">
    <location>
        <begin position="36"/>
        <end position="56"/>
    </location>
</feature>
<sequence length="89" mass="10167">MFDLFLSFWGDLVTLTSPADFQGFWAKKNVPTWLKVLLLLPWYLLNVVALLISLLLLFSNLWYFGLLGLLLTAFITLISVNSTRIICPC</sequence>
<dbReference type="Proteomes" id="UP000050911">
    <property type="component" value="Unassembled WGS sequence"/>
</dbReference>
<keyword evidence="3" id="KW-1185">Reference proteome</keyword>
<comment type="caution">
    <text evidence="2">The sequence shown here is derived from an EMBL/GenBank/DDBJ whole genome shotgun (WGS) entry which is preliminary data.</text>
</comment>
<evidence type="ECO:0000313" key="2">
    <source>
        <dbReference type="EMBL" id="KRK48407.1"/>
    </source>
</evidence>
<keyword evidence="1" id="KW-0812">Transmembrane</keyword>